<dbReference type="GO" id="GO:0005525">
    <property type="term" value="F:GTP binding"/>
    <property type="evidence" value="ECO:0007669"/>
    <property type="project" value="UniProtKB-KW"/>
</dbReference>
<keyword evidence="9" id="KW-0460">Magnesium</keyword>
<dbReference type="NCBIfam" id="TIGR00231">
    <property type="entry name" value="small_GTP"/>
    <property type="match status" value="1"/>
</dbReference>
<evidence type="ECO:0000256" key="7">
    <source>
        <dbReference type="ARBA" id="ARBA00077764"/>
    </source>
</evidence>
<dbReference type="PROSITE" id="PS51419">
    <property type="entry name" value="RAB"/>
    <property type="match status" value="1"/>
</dbReference>
<comment type="similarity">
    <text evidence="1 10">Belongs to the small GTPase superfamily. Arf family.</text>
</comment>
<dbReference type="EMBL" id="MU551695">
    <property type="protein sequence ID" value="KAI5618424.1"/>
    <property type="molecule type" value="Genomic_DNA"/>
</dbReference>
<evidence type="ECO:0000256" key="4">
    <source>
        <dbReference type="ARBA" id="ARBA00054077"/>
    </source>
</evidence>
<comment type="subunit">
    <text evidence="5">Interacts with ARL14EP.</text>
</comment>
<dbReference type="FunFam" id="3.40.50.300:FF:000412">
    <property type="entry name" value="ADP-ribosylation factor 1"/>
    <property type="match status" value="1"/>
</dbReference>
<dbReference type="SMART" id="SM00175">
    <property type="entry name" value="RAB"/>
    <property type="match status" value="1"/>
</dbReference>
<dbReference type="PRINTS" id="PR00328">
    <property type="entry name" value="SAR1GTPBP"/>
</dbReference>
<dbReference type="Pfam" id="PF00025">
    <property type="entry name" value="Arf"/>
    <property type="match status" value="1"/>
</dbReference>
<evidence type="ECO:0000256" key="9">
    <source>
        <dbReference type="PIRSR" id="PIRSR606689-2"/>
    </source>
</evidence>
<dbReference type="InterPro" id="IPR005225">
    <property type="entry name" value="Small_GTP-bd"/>
</dbReference>
<comment type="caution">
    <text evidence="11">The sequence shown here is derived from an EMBL/GenBank/DDBJ whole genome shotgun (WGS) entry which is preliminary data.</text>
</comment>
<dbReference type="SMART" id="SM00177">
    <property type="entry name" value="ARF"/>
    <property type="match status" value="1"/>
</dbReference>
<keyword evidence="12" id="KW-1185">Reference proteome</keyword>
<evidence type="ECO:0000256" key="5">
    <source>
        <dbReference type="ARBA" id="ARBA00061881"/>
    </source>
</evidence>
<dbReference type="GO" id="GO:0030010">
    <property type="term" value="P:establishment of cell polarity"/>
    <property type="evidence" value="ECO:0007669"/>
    <property type="project" value="UniProtKB-ARBA"/>
</dbReference>
<feature type="binding site" evidence="8">
    <location>
        <begin position="22"/>
        <end position="29"/>
    </location>
    <ligand>
        <name>GTP</name>
        <dbReference type="ChEBI" id="CHEBI:37565"/>
    </ligand>
</feature>
<evidence type="ECO:0000313" key="11">
    <source>
        <dbReference type="EMBL" id="KAI5618424.1"/>
    </source>
</evidence>
<dbReference type="PANTHER" id="PTHR11711">
    <property type="entry name" value="ADP RIBOSYLATION FACTOR-RELATED"/>
    <property type="match status" value="1"/>
</dbReference>
<proteinExistence type="inferred from homology"/>
<accession>A0AAD5AKH8</accession>
<dbReference type="Gene3D" id="3.40.50.300">
    <property type="entry name" value="P-loop containing nucleotide triphosphate hydrolases"/>
    <property type="match status" value="1"/>
</dbReference>
<feature type="binding site" evidence="8">
    <location>
        <begin position="125"/>
        <end position="128"/>
    </location>
    <ligand>
        <name>GTP</name>
        <dbReference type="ChEBI" id="CHEBI:37565"/>
    </ligand>
</feature>
<evidence type="ECO:0000256" key="8">
    <source>
        <dbReference type="PIRSR" id="PIRSR606689-1"/>
    </source>
</evidence>
<feature type="binding site" evidence="9">
    <location>
        <position position="29"/>
    </location>
    <ligand>
        <name>Mg(2+)</name>
        <dbReference type="ChEBI" id="CHEBI:18420"/>
    </ligand>
</feature>
<keyword evidence="3 8" id="KW-0342">GTP-binding</keyword>
<dbReference type="SMART" id="SM00178">
    <property type="entry name" value="SAR"/>
    <property type="match status" value="1"/>
</dbReference>
<feature type="binding site" evidence="9">
    <location>
        <position position="46"/>
    </location>
    <ligand>
        <name>Mg(2+)</name>
        <dbReference type="ChEBI" id="CHEBI:18420"/>
    </ligand>
</feature>
<evidence type="ECO:0000256" key="1">
    <source>
        <dbReference type="ARBA" id="ARBA00010290"/>
    </source>
</evidence>
<comment type="function">
    <text evidence="4">GTPase that recruits MYO1E to MHC class II-containing vesicles via the effector protein ARL14EP and hence controls the movement of these vesicles along the actin cytoskeleton in dendritic cells.</text>
</comment>
<feature type="binding site" evidence="8">
    <location>
        <position position="69"/>
    </location>
    <ligand>
        <name>GTP</name>
        <dbReference type="ChEBI" id="CHEBI:37565"/>
    </ligand>
</feature>
<evidence type="ECO:0000256" key="2">
    <source>
        <dbReference type="ARBA" id="ARBA00022741"/>
    </source>
</evidence>
<dbReference type="InterPro" id="IPR024156">
    <property type="entry name" value="Small_GTPase_ARF"/>
</dbReference>
<dbReference type="InterPro" id="IPR006689">
    <property type="entry name" value="Small_GTPase_ARF/SAR"/>
</dbReference>
<evidence type="ECO:0000313" key="12">
    <source>
        <dbReference type="Proteomes" id="UP001205998"/>
    </source>
</evidence>
<dbReference type="GO" id="GO:0046872">
    <property type="term" value="F:metal ion binding"/>
    <property type="evidence" value="ECO:0007669"/>
    <property type="project" value="UniProtKB-KW"/>
</dbReference>
<dbReference type="PROSITE" id="PS51417">
    <property type="entry name" value="ARF"/>
    <property type="match status" value="1"/>
</dbReference>
<protein>
    <recommendedName>
        <fullName evidence="6">ADP-ribosylation factor-like protein 14</fullName>
    </recommendedName>
    <alternativeName>
        <fullName evidence="7">ADP-ribosylation factor 7</fullName>
    </alternativeName>
</protein>
<dbReference type="InterPro" id="IPR027417">
    <property type="entry name" value="P-loop_NTPase"/>
</dbReference>
<dbReference type="GO" id="GO:0003924">
    <property type="term" value="F:GTPase activity"/>
    <property type="evidence" value="ECO:0007669"/>
    <property type="project" value="InterPro"/>
</dbReference>
<organism evidence="11 12">
    <name type="scientific">Silurus asotus</name>
    <name type="common">Amur catfish</name>
    <name type="synonym">Parasilurus asotus</name>
    <dbReference type="NCBI Taxonomy" id="30991"/>
    <lineage>
        <taxon>Eukaryota</taxon>
        <taxon>Metazoa</taxon>
        <taxon>Chordata</taxon>
        <taxon>Craniata</taxon>
        <taxon>Vertebrata</taxon>
        <taxon>Euteleostomi</taxon>
        <taxon>Actinopterygii</taxon>
        <taxon>Neopterygii</taxon>
        <taxon>Teleostei</taxon>
        <taxon>Ostariophysi</taxon>
        <taxon>Siluriformes</taxon>
        <taxon>Siluridae</taxon>
        <taxon>Silurus</taxon>
    </lineage>
</organism>
<keyword evidence="9" id="KW-0479">Metal-binding</keyword>
<evidence type="ECO:0000256" key="6">
    <source>
        <dbReference type="ARBA" id="ARBA00072405"/>
    </source>
</evidence>
<dbReference type="Proteomes" id="UP001205998">
    <property type="component" value="Unassembled WGS sequence"/>
</dbReference>
<name>A0AAD5AKH8_SILAS</name>
<sequence>MGPNLQKQGKKYKKVPHVALMGLDSAGKSTLLYRLQRGVIMDTTPTIGFNVVTLELNKKTVLTVWDIGGQESLRPNWRYYLEGCSALVFVVDASDRTRMEEAKLALKNVLNDSNLEDIPLMVLANKTDLPNSLTLDEVCEKLDLASCTNRTWEIQACSGLKGLGLQQAFLSVAKLIQ</sequence>
<evidence type="ECO:0000256" key="3">
    <source>
        <dbReference type="ARBA" id="ARBA00023134"/>
    </source>
</evidence>
<dbReference type="SUPFAM" id="SSF52540">
    <property type="entry name" value="P-loop containing nucleoside triphosphate hydrolases"/>
    <property type="match status" value="1"/>
</dbReference>
<reference evidence="11" key="1">
    <citation type="submission" date="2018-07" db="EMBL/GenBank/DDBJ databases">
        <title>Comparative genomics of catfishes provides insights into carnivory and benthic adaptation.</title>
        <authorList>
            <person name="Zhang Y."/>
            <person name="Wang D."/>
            <person name="Peng Z."/>
            <person name="Zheng S."/>
            <person name="Shao F."/>
            <person name="Tao W."/>
        </authorList>
    </citation>
    <scope>NUCLEOTIDE SEQUENCE</scope>
    <source>
        <strain evidence="11">Chongqing</strain>
    </source>
</reference>
<dbReference type="AlphaFoldDB" id="A0AAD5AKH8"/>
<gene>
    <name evidence="11" type="ORF">C0J50_22012</name>
</gene>
<keyword evidence="2 8" id="KW-0547">Nucleotide-binding</keyword>
<evidence type="ECO:0000256" key="10">
    <source>
        <dbReference type="RuleBase" id="RU003925"/>
    </source>
</evidence>